<gene>
    <name evidence="1" type="ORF">EZS27_014310</name>
</gene>
<proteinExistence type="predicted"/>
<evidence type="ECO:0000313" key="1">
    <source>
        <dbReference type="EMBL" id="KAA6337611.1"/>
    </source>
</evidence>
<name>A0A5J4RX39_9ZZZZ</name>
<dbReference type="EMBL" id="SNRY01000684">
    <property type="protein sequence ID" value="KAA6337611.1"/>
    <property type="molecule type" value="Genomic_DNA"/>
</dbReference>
<reference evidence="1" key="1">
    <citation type="submission" date="2019-03" db="EMBL/GenBank/DDBJ databases">
        <title>Single cell metagenomics reveals metabolic interactions within the superorganism composed of flagellate Streblomastix strix and complex community of Bacteroidetes bacteria on its surface.</title>
        <authorList>
            <person name="Treitli S.C."/>
            <person name="Kolisko M."/>
            <person name="Husnik F."/>
            <person name="Keeling P."/>
            <person name="Hampl V."/>
        </authorList>
    </citation>
    <scope>NUCLEOTIDE SEQUENCE</scope>
    <source>
        <strain evidence="1">STM</strain>
    </source>
</reference>
<comment type="caution">
    <text evidence="1">The sequence shown here is derived from an EMBL/GenBank/DDBJ whole genome shotgun (WGS) entry which is preliminary data.</text>
</comment>
<accession>A0A5J4RX39</accession>
<organism evidence="1">
    <name type="scientific">termite gut metagenome</name>
    <dbReference type="NCBI Taxonomy" id="433724"/>
    <lineage>
        <taxon>unclassified sequences</taxon>
        <taxon>metagenomes</taxon>
        <taxon>organismal metagenomes</taxon>
    </lineage>
</organism>
<protein>
    <submittedName>
        <fullName evidence="1">Uncharacterized protein</fullName>
    </submittedName>
</protein>
<sequence>MEKTIFVIIFIITVVASALRAECAKVTQDCNDSLLRSEQEYWVTQMIRMSDPIIRNFSQNTLRANIPVGRSSSAKASSREFNYSHGICWAFVCRDSAMA</sequence>
<dbReference type="AlphaFoldDB" id="A0A5J4RX39"/>